<evidence type="ECO:0000256" key="5">
    <source>
        <dbReference type="ARBA" id="ARBA00022771"/>
    </source>
</evidence>
<keyword evidence="3" id="KW-0677">Repeat</keyword>
<dbReference type="InterPro" id="IPR036420">
    <property type="entry name" value="BRCT_dom_sf"/>
</dbReference>
<feature type="compositionally biased region" description="Basic and acidic residues" evidence="9">
    <location>
        <begin position="222"/>
        <end position="240"/>
    </location>
</feature>
<evidence type="ECO:0000259" key="10">
    <source>
        <dbReference type="PROSITE" id="PS50172"/>
    </source>
</evidence>
<gene>
    <name evidence="12" type="ORF">RJ640_029126</name>
</gene>
<dbReference type="Pfam" id="PF00533">
    <property type="entry name" value="BRCT"/>
    <property type="match status" value="1"/>
</dbReference>
<dbReference type="SUPFAM" id="SSF52113">
    <property type="entry name" value="BRCT domain"/>
    <property type="match status" value="2"/>
</dbReference>
<dbReference type="Proteomes" id="UP001187471">
    <property type="component" value="Unassembled WGS sequence"/>
</dbReference>
<evidence type="ECO:0000256" key="9">
    <source>
        <dbReference type="SAM" id="MobiDB-lite"/>
    </source>
</evidence>
<evidence type="ECO:0000256" key="6">
    <source>
        <dbReference type="ARBA" id="ARBA00022833"/>
    </source>
</evidence>
<feature type="compositionally biased region" description="Polar residues" evidence="9">
    <location>
        <begin position="193"/>
        <end position="203"/>
    </location>
</feature>
<evidence type="ECO:0000256" key="4">
    <source>
        <dbReference type="ARBA" id="ARBA00022763"/>
    </source>
</evidence>
<name>A0AA88RL30_9ASTE</name>
<dbReference type="CDD" id="cd15571">
    <property type="entry name" value="ePHD"/>
    <property type="match status" value="1"/>
</dbReference>
<feature type="domain" description="BRCT" evidence="10">
    <location>
        <begin position="540"/>
        <end position="655"/>
    </location>
</feature>
<dbReference type="GO" id="GO:0004842">
    <property type="term" value="F:ubiquitin-protein transferase activity"/>
    <property type="evidence" value="ECO:0007669"/>
    <property type="project" value="TreeGrafter"/>
</dbReference>
<dbReference type="CDD" id="cd17734">
    <property type="entry name" value="BRCT_Bard1_rpt1"/>
    <property type="match status" value="1"/>
</dbReference>
<sequence>MEDYQRFLNPWVLHLQKLSLELKCPLWYCIPKSNQFGSECPACKHQYLDRDAGRVSEKCHVSVMTSADDKFKMEQFETPQERISSSGKFKCSLMSNKRVHVSPTNCAVDGTKSTGNFDKSALLNSNAKTEFEMPGNCGSLSRGKDDAIPLQCPGEVRAEKHQELVREVMDMDQVEQLSLSSPPSFGDTKDMTDSGSDPGSCNGSVEKHPEKTSAENNLGKSEPNKRCTSKAEGHTRDVKRQKTITNLSSEMIVEINAHTQPKNLHSEATANSGSTDINKSVCAFCHCTEVTDGTGPMVSYAKGKEVVGDAPTSSKVIHGHLKCIDWAPLVYYEGDTVVNLESEVARATKLKCSSCGLKGAALGCYVNSCRRTYHVPCALALDCSWDCHALVSLSGLLVHFLNVANRILGFAAAYRVSKQPDFLATSTTGANKLVFCGSALSGEEKYHLVKVASDCGATVSKCWKPDVTHVIAATDSNGACARTLKVLMAILKGSWILTVDWLKACNEANQLVNEEPYEVRLDTHGCFGGPKNGRLRAFENVQKLFDGFYFYFNGEFVPAYKNDLLSLVKTAGGTVIESKDQLVALSYGGQVTPKTLVVYNLDRPKGCSLEDEGSIMLQRLEQAEDLADKIGSQVIGHTWILESIAACKLQPLCEH</sequence>
<dbReference type="GO" id="GO:0000724">
    <property type="term" value="P:double-strand break repair via homologous recombination"/>
    <property type="evidence" value="ECO:0007669"/>
    <property type="project" value="TreeGrafter"/>
</dbReference>
<dbReference type="EMBL" id="JAVXUO010001219">
    <property type="protein sequence ID" value="KAK2984620.1"/>
    <property type="molecule type" value="Genomic_DNA"/>
</dbReference>
<dbReference type="PANTHER" id="PTHR13763">
    <property type="entry name" value="BREAST CANCER TYPE 1 SUSCEPTIBILITY PROTEIN BRCA1"/>
    <property type="match status" value="1"/>
</dbReference>
<feature type="region of interest" description="Disordered" evidence="9">
    <location>
        <begin position="178"/>
        <end position="240"/>
    </location>
</feature>
<evidence type="ECO:0000259" key="11">
    <source>
        <dbReference type="PROSITE" id="PS51805"/>
    </source>
</evidence>
<feature type="domain" description="BRCT" evidence="10">
    <location>
        <begin position="433"/>
        <end position="519"/>
    </location>
</feature>
<dbReference type="GO" id="GO:0005634">
    <property type="term" value="C:nucleus"/>
    <property type="evidence" value="ECO:0007669"/>
    <property type="project" value="UniProtKB-SubCell"/>
</dbReference>
<dbReference type="SMART" id="SM00292">
    <property type="entry name" value="BRCT"/>
    <property type="match status" value="2"/>
</dbReference>
<dbReference type="AlphaFoldDB" id="A0AA88RL30"/>
<comment type="subcellular location">
    <subcellularLocation>
        <location evidence="1">Nucleus</location>
    </subcellularLocation>
</comment>
<evidence type="ECO:0000313" key="13">
    <source>
        <dbReference type="Proteomes" id="UP001187471"/>
    </source>
</evidence>
<evidence type="ECO:0000256" key="3">
    <source>
        <dbReference type="ARBA" id="ARBA00022737"/>
    </source>
</evidence>
<dbReference type="FunFam" id="3.40.50.10190:FF:000006">
    <property type="entry name" value="Breast cancer type 1 susceptibility protein homolog"/>
    <property type="match status" value="1"/>
</dbReference>
<dbReference type="InterPro" id="IPR031099">
    <property type="entry name" value="BRCA1-associated"/>
</dbReference>
<keyword evidence="2" id="KW-0479">Metal-binding</keyword>
<evidence type="ECO:0000256" key="7">
    <source>
        <dbReference type="ARBA" id="ARBA00023204"/>
    </source>
</evidence>
<dbReference type="Gene3D" id="3.40.50.10190">
    <property type="entry name" value="BRCT domain"/>
    <property type="match status" value="2"/>
</dbReference>
<keyword evidence="13" id="KW-1185">Reference proteome</keyword>
<evidence type="ECO:0000256" key="8">
    <source>
        <dbReference type="ARBA" id="ARBA00023242"/>
    </source>
</evidence>
<dbReference type="Pfam" id="PF13771">
    <property type="entry name" value="zf-HC5HC2H"/>
    <property type="match status" value="1"/>
</dbReference>
<evidence type="ECO:0000313" key="12">
    <source>
        <dbReference type="EMBL" id="KAK2984620.1"/>
    </source>
</evidence>
<dbReference type="Gene3D" id="3.30.40.10">
    <property type="entry name" value="Zinc/RING finger domain, C3HC4 (zinc finger)"/>
    <property type="match status" value="1"/>
</dbReference>
<keyword evidence="7" id="KW-0234">DNA repair</keyword>
<dbReference type="PROSITE" id="PS50172">
    <property type="entry name" value="BRCT"/>
    <property type="match status" value="2"/>
</dbReference>
<keyword evidence="6" id="KW-0862">Zinc</keyword>
<reference evidence="12" key="1">
    <citation type="submission" date="2022-12" db="EMBL/GenBank/DDBJ databases">
        <title>Draft genome assemblies for two species of Escallonia (Escalloniales).</title>
        <authorList>
            <person name="Chanderbali A."/>
            <person name="Dervinis C."/>
            <person name="Anghel I."/>
            <person name="Soltis D."/>
            <person name="Soltis P."/>
            <person name="Zapata F."/>
        </authorList>
    </citation>
    <scope>NUCLEOTIDE SEQUENCE</scope>
    <source>
        <strain evidence="12">UCBG92.1500</strain>
        <tissue evidence="12">Leaf</tissue>
    </source>
</reference>
<keyword evidence="4" id="KW-0227">DNA damage</keyword>
<dbReference type="InterPro" id="IPR013083">
    <property type="entry name" value="Znf_RING/FYVE/PHD"/>
</dbReference>
<evidence type="ECO:0000256" key="2">
    <source>
        <dbReference type="ARBA" id="ARBA00022723"/>
    </source>
</evidence>
<dbReference type="PANTHER" id="PTHR13763:SF9">
    <property type="entry name" value="BRCA1-ASSOCIATED RING DOMAIN PROTEIN 1"/>
    <property type="match status" value="1"/>
</dbReference>
<dbReference type="GO" id="GO:0008270">
    <property type="term" value="F:zinc ion binding"/>
    <property type="evidence" value="ECO:0007669"/>
    <property type="project" value="UniProtKB-KW"/>
</dbReference>
<feature type="domain" description="PHD-type" evidence="11">
    <location>
        <begin position="279"/>
        <end position="398"/>
    </location>
</feature>
<protein>
    <recommendedName>
        <fullName evidence="14">BRCA1-associated RING domain protein 1</fullName>
    </recommendedName>
</protein>
<proteinExistence type="predicted"/>
<dbReference type="PROSITE" id="PS51805">
    <property type="entry name" value="EPHD"/>
    <property type="match status" value="1"/>
</dbReference>
<evidence type="ECO:0000256" key="1">
    <source>
        <dbReference type="ARBA" id="ARBA00004123"/>
    </source>
</evidence>
<dbReference type="InterPro" id="IPR034732">
    <property type="entry name" value="EPHD"/>
</dbReference>
<accession>A0AA88RL30</accession>
<evidence type="ECO:0008006" key="14">
    <source>
        <dbReference type="Google" id="ProtNLM"/>
    </source>
</evidence>
<comment type="caution">
    <text evidence="12">The sequence shown here is derived from an EMBL/GenBank/DDBJ whole genome shotgun (WGS) entry which is preliminary data.</text>
</comment>
<keyword evidence="8" id="KW-0539">Nucleus</keyword>
<dbReference type="GO" id="GO:0045944">
    <property type="term" value="P:positive regulation of transcription by RNA polymerase II"/>
    <property type="evidence" value="ECO:0007669"/>
    <property type="project" value="TreeGrafter"/>
</dbReference>
<dbReference type="InterPro" id="IPR001357">
    <property type="entry name" value="BRCT_dom"/>
</dbReference>
<organism evidence="12 13">
    <name type="scientific">Escallonia rubra</name>
    <dbReference type="NCBI Taxonomy" id="112253"/>
    <lineage>
        <taxon>Eukaryota</taxon>
        <taxon>Viridiplantae</taxon>
        <taxon>Streptophyta</taxon>
        <taxon>Embryophyta</taxon>
        <taxon>Tracheophyta</taxon>
        <taxon>Spermatophyta</taxon>
        <taxon>Magnoliopsida</taxon>
        <taxon>eudicotyledons</taxon>
        <taxon>Gunneridae</taxon>
        <taxon>Pentapetalae</taxon>
        <taxon>asterids</taxon>
        <taxon>campanulids</taxon>
        <taxon>Escalloniales</taxon>
        <taxon>Escalloniaceae</taxon>
        <taxon>Escallonia</taxon>
    </lineage>
</organism>
<keyword evidence="5" id="KW-0863">Zinc-finger</keyword>